<dbReference type="EMBL" id="JAJSOW010000102">
    <property type="protein sequence ID" value="KAI9176638.1"/>
    <property type="molecule type" value="Genomic_DNA"/>
</dbReference>
<proteinExistence type="predicted"/>
<reference evidence="2" key="1">
    <citation type="journal article" date="2022" name="Plant J.">
        <title>Strategies of tolerance reflected in two North American maple genomes.</title>
        <authorList>
            <person name="McEvoy S.L."/>
            <person name="Sezen U.U."/>
            <person name="Trouern-Trend A."/>
            <person name="McMahon S.M."/>
            <person name="Schaberg P.G."/>
            <person name="Yang J."/>
            <person name="Wegrzyn J.L."/>
            <person name="Swenson N.G."/>
        </authorList>
    </citation>
    <scope>NUCLEOTIDE SEQUENCE</scope>
    <source>
        <strain evidence="2">91603</strain>
    </source>
</reference>
<dbReference type="AlphaFoldDB" id="A0AAD5NRE0"/>
<evidence type="ECO:0000313" key="2">
    <source>
        <dbReference type="EMBL" id="KAI9176638.1"/>
    </source>
</evidence>
<protein>
    <submittedName>
        <fullName evidence="2">Uncharacterized protein</fullName>
    </submittedName>
</protein>
<keyword evidence="3" id="KW-1185">Reference proteome</keyword>
<reference evidence="2" key="2">
    <citation type="submission" date="2023-02" db="EMBL/GenBank/DDBJ databases">
        <authorList>
            <person name="Swenson N.G."/>
            <person name="Wegrzyn J.L."/>
            <person name="Mcevoy S.L."/>
        </authorList>
    </citation>
    <scope>NUCLEOTIDE SEQUENCE</scope>
    <source>
        <strain evidence="2">91603</strain>
        <tissue evidence="2">Leaf</tissue>
    </source>
</reference>
<evidence type="ECO:0000256" key="1">
    <source>
        <dbReference type="SAM" id="MobiDB-lite"/>
    </source>
</evidence>
<name>A0AAD5NRE0_ACENE</name>
<feature type="region of interest" description="Disordered" evidence="1">
    <location>
        <begin position="102"/>
        <end position="129"/>
    </location>
</feature>
<comment type="caution">
    <text evidence="2">The sequence shown here is derived from an EMBL/GenBank/DDBJ whole genome shotgun (WGS) entry which is preliminary data.</text>
</comment>
<gene>
    <name evidence="2" type="ORF">LWI28_005375</name>
</gene>
<accession>A0AAD5NRE0</accession>
<organism evidence="2 3">
    <name type="scientific">Acer negundo</name>
    <name type="common">Box elder</name>
    <dbReference type="NCBI Taxonomy" id="4023"/>
    <lineage>
        <taxon>Eukaryota</taxon>
        <taxon>Viridiplantae</taxon>
        <taxon>Streptophyta</taxon>
        <taxon>Embryophyta</taxon>
        <taxon>Tracheophyta</taxon>
        <taxon>Spermatophyta</taxon>
        <taxon>Magnoliopsida</taxon>
        <taxon>eudicotyledons</taxon>
        <taxon>Gunneridae</taxon>
        <taxon>Pentapetalae</taxon>
        <taxon>rosids</taxon>
        <taxon>malvids</taxon>
        <taxon>Sapindales</taxon>
        <taxon>Sapindaceae</taxon>
        <taxon>Hippocastanoideae</taxon>
        <taxon>Acereae</taxon>
        <taxon>Acer</taxon>
    </lineage>
</organism>
<evidence type="ECO:0000313" key="3">
    <source>
        <dbReference type="Proteomes" id="UP001064489"/>
    </source>
</evidence>
<dbReference type="Proteomes" id="UP001064489">
    <property type="component" value="Chromosome 5"/>
</dbReference>
<sequence length="129" mass="15000">MNGMIYRVEWLKDQVPTDKRELQEELSHTKDNLQVALEDHDKASKMSEAAQMEEWKRDKTRKGLKVLSMHVDLTANPRKIYSTPHLSSPWLDPIKDLGLDLREKHDEVEVEDTEDVDDGEDEEGKKEEG</sequence>
<feature type="compositionally biased region" description="Acidic residues" evidence="1">
    <location>
        <begin position="108"/>
        <end position="122"/>
    </location>
</feature>